<reference evidence="1" key="1">
    <citation type="submission" date="2020-07" db="EMBL/GenBank/DDBJ databases">
        <title>Multicomponent nature underlies the extraordinary mechanical properties of spider dragline silk.</title>
        <authorList>
            <person name="Kono N."/>
            <person name="Nakamura H."/>
            <person name="Mori M."/>
            <person name="Yoshida Y."/>
            <person name="Ohtoshi R."/>
            <person name="Malay A.D."/>
            <person name="Moran D.A.P."/>
            <person name="Tomita M."/>
            <person name="Numata K."/>
            <person name="Arakawa K."/>
        </authorList>
    </citation>
    <scope>NUCLEOTIDE SEQUENCE</scope>
</reference>
<organism evidence="1 2">
    <name type="scientific">Trichonephila clavata</name>
    <name type="common">Joro spider</name>
    <name type="synonym">Nephila clavata</name>
    <dbReference type="NCBI Taxonomy" id="2740835"/>
    <lineage>
        <taxon>Eukaryota</taxon>
        <taxon>Metazoa</taxon>
        <taxon>Ecdysozoa</taxon>
        <taxon>Arthropoda</taxon>
        <taxon>Chelicerata</taxon>
        <taxon>Arachnida</taxon>
        <taxon>Araneae</taxon>
        <taxon>Araneomorphae</taxon>
        <taxon>Entelegynae</taxon>
        <taxon>Araneoidea</taxon>
        <taxon>Nephilidae</taxon>
        <taxon>Trichonephila</taxon>
    </lineage>
</organism>
<dbReference type="AlphaFoldDB" id="A0A8X6H9H7"/>
<proteinExistence type="predicted"/>
<feature type="non-terminal residue" evidence="1">
    <location>
        <position position="49"/>
    </location>
</feature>
<evidence type="ECO:0000313" key="1">
    <source>
        <dbReference type="EMBL" id="GFR19288.1"/>
    </source>
</evidence>
<comment type="caution">
    <text evidence="1">The sequence shown here is derived from an EMBL/GenBank/DDBJ whole genome shotgun (WGS) entry which is preliminary data.</text>
</comment>
<keyword evidence="2" id="KW-1185">Reference proteome</keyword>
<dbReference type="Proteomes" id="UP000887116">
    <property type="component" value="Unassembled WGS sequence"/>
</dbReference>
<name>A0A8X6H9H7_TRICU</name>
<evidence type="ECO:0000313" key="2">
    <source>
        <dbReference type="Proteomes" id="UP000887116"/>
    </source>
</evidence>
<gene>
    <name evidence="1" type="ORF">TNCT_430491</name>
</gene>
<accession>A0A8X6H9H7</accession>
<dbReference type="EMBL" id="BMAO01017913">
    <property type="protein sequence ID" value="GFR19288.1"/>
    <property type="molecule type" value="Genomic_DNA"/>
</dbReference>
<sequence>MVAQFQGSKKEFKSLKNGALKCNTVWLQPNEKQTFLSRPYPETYKHCLK</sequence>
<protein>
    <submittedName>
        <fullName evidence="1">Uncharacterized protein</fullName>
    </submittedName>
</protein>